<dbReference type="GO" id="GO:0005634">
    <property type="term" value="C:nucleus"/>
    <property type="evidence" value="ECO:0007669"/>
    <property type="project" value="TreeGrafter"/>
</dbReference>
<dbReference type="GO" id="GO:0003676">
    <property type="term" value="F:nucleic acid binding"/>
    <property type="evidence" value="ECO:0007669"/>
    <property type="project" value="InterPro"/>
</dbReference>
<evidence type="ECO:0000256" key="8">
    <source>
        <dbReference type="SAM" id="MobiDB-lite"/>
    </source>
</evidence>
<evidence type="ECO:0000256" key="4">
    <source>
        <dbReference type="ARBA" id="ARBA00022806"/>
    </source>
</evidence>
<dbReference type="GO" id="GO:0006260">
    <property type="term" value="P:DNA replication"/>
    <property type="evidence" value="ECO:0007669"/>
    <property type="project" value="InterPro"/>
</dbReference>
<dbReference type="OrthoDB" id="10261556at2759"/>
<dbReference type="InterPro" id="IPR036390">
    <property type="entry name" value="WH_DNA-bd_sf"/>
</dbReference>
<evidence type="ECO:0000256" key="3">
    <source>
        <dbReference type="ARBA" id="ARBA00022801"/>
    </source>
</evidence>
<feature type="region of interest" description="Disordered" evidence="8">
    <location>
        <begin position="686"/>
        <end position="723"/>
    </location>
</feature>
<feature type="compositionally biased region" description="Basic and acidic residues" evidence="8">
    <location>
        <begin position="705"/>
        <end position="723"/>
    </location>
</feature>
<proteinExistence type="inferred from homology"/>
<keyword evidence="3" id="KW-0378">Hydrolase</keyword>
<gene>
    <name evidence="11" type="ORF">PRG01_1429900</name>
</gene>
<dbReference type="Gene3D" id="1.10.10.10">
    <property type="entry name" value="Winged helix-like DNA-binding domain superfamily/Winged helix DNA-binding domain"/>
    <property type="match status" value="1"/>
</dbReference>
<dbReference type="GO" id="GO:0005737">
    <property type="term" value="C:cytoplasm"/>
    <property type="evidence" value="ECO:0007669"/>
    <property type="project" value="TreeGrafter"/>
</dbReference>
<feature type="domain" description="Helicase C-terminal" evidence="10">
    <location>
        <begin position="264"/>
        <end position="418"/>
    </location>
</feature>
<dbReference type="GO" id="GO:0016787">
    <property type="term" value="F:hydrolase activity"/>
    <property type="evidence" value="ECO:0007669"/>
    <property type="project" value="UniProtKB-KW"/>
</dbReference>
<keyword evidence="2" id="KW-0547">Nucleotide-binding</keyword>
<dbReference type="SMART" id="SM00956">
    <property type="entry name" value="RQC"/>
    <property type="match status" value="1"/>
</dbReference>
<reference evidence="11 12" key="1">
    <citation type="submission" date="2016-09" db="EMBL/GenBank/DDBJ databases">
        <authorList>
            <consortium name="Pathogen Informatics"/>
        </authorList>
    </citation>
    <scope>NUCLEOTIDE SEQUENCE [LARGE SCALE GENOMIC DNA]</scope>
</reference>
<comment type="catalytic activity">
    <reaction evidence="6">
        <text>Couples ATP hydrolysis with the unwinding of duplex DNA by translocating in the 3'-5' direction.</text>
        <dbReference type="EC" id="5.6.2.4"/>
    </reaction>
</comment>
<dbReference type="FunFam" id="3.40.50.300:FF:002059">
    <property type="entry name" value="ADP-dependent DNA helicase RecQ"/>
    <property type="match status" value="1"/>
</dbReference>
<keyword evidence="5" id="KW-0067">ATP-binding</keyword>
<dbReference type="GO" id="GO:0043138">
    <property type="term" value="F:3'-5' DNA helicase activity"/>
    <property type="evidence" value="ECO:0007669"/>
    <property type="project" value="UniProtKB-EC"/>
</dbReference>
<evidence type="ECO:0000256" key="1">
    <source>
        <dbReference type="ARBA" id="ARBA00005446"/>
    </source>
</evidence>
<dbReference type="InterPro" id="IPR010997">
    <property type="entry name" value="HRDC-like_sf"/>
</dbReference>
<dbReference type="PANTHER" id="PTHR13710">
    <property type="entry name" value="DNA HELICASE RECQ FAMILY MEMBER"/>
    <property type="match status" value="1"/>
</dbReference>
<dbReference type="SMART" id="SM00490">
    <property type="entry name" value="HELICc"/>
    <property type="match status" value="1"/>
</dbReference>
<evidence type="ECO:0000256" key="2">
    <source>
        <dbReference type="ARBA" id="ARBA00022741"/>
    </source>
</evidence>
<dbReference type="Pfam" id="PF00270">
    <property type="entry name" value="DEAD"/>
    <property type="match status" value="1"/>
</dbReference>
<evidence type="ECO:0000259" key="9">
    <source>
        <dbReference type="PROSITE" id="PS51192"/>
    </source>
</evidence>
<evidence type="ECO:0000256" key="6">
    <source>
        <dbReference type="ARBA" id="ARBA00034617"/>
    </source>
</evidence>
<dbReference type="SMART" id="SM00487">
    <property type="entry name" value="DEXDc"/>
    <property type="match status" value="1"/>
</dbReference>
<sequence length="1455" mass="170936">MLKFLNVKSPVVSSDVDEITDDSDRGDVSYTLEELRMKMEITQKKHFGYKNLKDFQVEAVHATFHKKDSFIVMATGMGKSLCYQIPSLMDVSRKKFTIVISPLISLMKDQVDNLNRKRISSVFLGSGQKMNNNKILNEIKHGIYKIVYCSPEYALNNKDLFILLKNRILLIAIDEVHCMSEWGHDFRPSYRKLNELRIILKEIPIMCLTATCTKNVQSDILKNLNFDLQNCLIKRSSVNKKNLFYSVREKTDIYQDLKDILDIPLKESIERTKKFIDNSKICSYNSTLIYVNSKKECESVYSFLKEKGLLVLMYHADLTNDQKKEAHEKFLKDEIQIIVATVAFGMGIDKPDIRRIIHYGFARSLEAYVQQVGRAGRDNSDAEAILFFHINDESKIKNIILRENTANNLIETNFQRVEHIVHIFTQASDYAYSTACRRKKIYEYFDEEPLTSYDIDIFNDKRNEGICYYIKKYDIYLCGKCDNCVYCLNLIKKKNGIKTNKMNNNDNSKNSNNNNNNNNNNSNIICTNGSKEYYLDNDIKKETSLKSLTCYYISSSSNSSFSSYIFDNVVDLTNELKTLLNCISSLKGKTGLSTVCKILVKSKESSIIKKNYHNIKEYGKGAHKSTNWWSSFMKVVRNDKFIKETLNCGKEMCYISISVTDKGEEFIQSKEKYIIALPFFLNTSPKSSNTRNKKTKKVTYNKYSNNKETKHENSTYEYKDKDKDKDNVNDYSKDIYDLDDYKYDDHHISSKIKQQQQQKKKHNNNNNNNNIRDMYFNDIDAEYDKSIHNINKNLSYITIESGDEKGNTNCIINKKNIYNNNENINRDTNFEKTHKNNIDKYEYIESYPKQKNNNKNNNIQINKNKYEYFNIDKNDFSIKENRYTKEEKILSDEEINDSIMKILLRTRMLEARKQNIPPFQLISDQPLKDICYKRLTSVELIRKHVYNISPICPNAFLEKIVSGIRGFCLLHDLKTNILNLNIYNPNHNNSPTPISAKTSTLQNFENLISSYHYYDRNKNAPLEKSGSNETYNYEHYTGTERKCKHFVTQEEEEEEEEKKKKYNHADISSMSRHNNMYEQKNNMNDHTYDLHKYTYNNKIDEHNNITYDYGYIPKNTLIQNKNSVTDQNTISMSDINSENNMVYNNHIYNKNDSIITNYNSTTENIYSVQNEFYRKKTNIIDDNNIGDDTYNININDNYHANDVLLTKAIIKDGPTKKHDDIFSNFCYKHDENETGVQGNVTHVNKDINKSHQENKNDITFLQNNINQHTNNMIHNVKDVKNNLSALYDDDDFKFINQIQTLGLHEQNSKEENNNQNRLRNEHVHIIPNYNLYQQENTQNENEKRKININIKQEDQNIYTKRSPCLTNPNQHNVNNVHNIHLKENDIPNYDYTNQNVHQSNQKKNDSYEEKKKKFNFIESFSYNNNNNNNQEDKKRVNNLDILDQFVYKDVKKRKT</sequence>
<evidence type="ECO:0000256" key="5">
    <source>
        <dbReference type="ARBA" id="ARBA00022840"/>
    </source>
</evidence>
<dbReference type="GO" id="GO:0005524">
    <property type="term" value="F:ATP binding"/>
    <property type="evidence" value="ECO:0007669"/>
    <property type="project" value="UniProtKB-KW"/>
</dbReference>
<dbReference type="Pfam" id="PF16124">
    <property type="entry name" value="RecQ_Zn_bind"/>
    <property type="match status" value="1"/>
</dbReference>
<dbReference type="InterPro" id="IPR036388">
    <property type="entry name" value="WH-like_DNA-bd_sf"/>
</dbReference>
<dbReference type="GO" id="GO:0000724">
    <property type="term" value="P:double-strand break repair via homologous recombination"/>
    <property type="evidence" value="ECO:0007669"/>
    <property type="project" value="TreeGrafter"/>
</dbReference>
<dbReference type="InterPro" id="IPR018982">
    <property type="entry name" value="RQC_domain"/>
</dbReference>
<feature type="region of interest" description="Disordered" evidence="8">
    <location>
        <begin position="749"/>
        <end position="771"/>
    </location>
</feature>
<dbReference type="CDD" id="cd17920">
    <property type="entry name" value="DEXHc_RecQ"/>
    <property type="match status" value="1"/>
</dbReference>
<dbReference type="InterPro" id="IPR004589">
    <property type="entry name" value="DNA_helicase_ATP-dep_RecQ"/>
</dbReference>
<dbReference type="PANTHER" id="PTHR13710:SF120">
    <property type="entry name" value="BIFUNCTIONAL 3'-5' EXONUCLEASE_ATP-DEPENDENT HELICASE WRN"/>
    <property type="match status" value="1"/>
</dbReference>
<evidence type="ECO:0000256" key="7">
    <source>
        <dbReference type="ARBA" id="ARBA00034808"/>
    </source>
</evidence>
<dbReference type="GO" id="GO:0009378">
    <property type="term" value="F:four-way junction helicase activity"/>
    <property type="evidence" value="ECO:0007669"/>
    <property type="project" value="TreeGrafter"/>
</dbReference>
<organism evidence="11 12">
    <name type="scientific">Plasmodium reichenowi</name>
    <dbReference type="NCBI Taxonomy" id="5854"/>
    <lineage>
        <taxon>Eukaryota</taxon>
        <taxon>Sar</taxon>
        <taxon>Alveolata</taxon>
        <taxon>Apicomplexa</taxon>
        <taxon>Aconoidasida</taxon>
        <taxon>Haemosporida</taxon>
        <taxon>Plasmodiidae</taxon>
        <taxon>Plasmodium</taxon>
        <taxon>Plasmodium (Laverania)</taxon>
    </lineage>
</organism>
<dbReference type="PROSITE" id="PS51192">
    <property type="entry name" value="HELICASE_ATP_BIND_1"/>
    <property type="match status" value="1"/>
</dbReference>
<dbReference type="SUPFAM" id="SSF46785">
    <property type="entry name" value="Winged helix' DNA-binding domain"/>
    <property type="match status" value="1"/>
</dbReference>
<keyword evidence="4 11" id="KW-0347">Helicase</keyword>
<evidence type="ECO:0000313" key="12">
    <source>
        <dbReference type="Proteomes" id="UP000240500"/>
    </source>
</evidence>
<feature type="region of interest" description="Disordered" evidence="8">
    <location>
        <begin position="499"/>
        <end position="521"/>
    </location>
</feature>
<accession>A0A2P9DPA2</accession>
<dbReference type="Pfam" id="PF09382">
    <property type="entry name" value="RQC"/>
    <property type="match status" value="1"/>
</dbReference>
<dbReference type="InterPro" id="IPR032284">
    <property type="entry name" value="RecQ_Zn-bd"/>
</dbReference>
<evidence type="ECO:0000313" key="11">
    <source>
        <dbReference type="EMBL" id="SOV82853.1"/>
    </source>
</evidence>
<dbReference type="NCBIfam" id="TIGR00614">
    <property type="entry name" value="recQ_fam"/>
    <property type="match status" value="1"/>
</dbReference>
<dbReference type="SUPFAM" id="SSF47819">
    <property type="entry name" value="HRDC-like"/>
    <property type="match status" value="1"/>
</dbReference>
<name>A0A2P9DPA2_PLARE</name>
<dbReference type="EC" id="5.6.2.4" evidence="7"/>
<dbReference type="GO" id="GO:0005694">
    <property type="term" value="C:chromosome"/>
    <property type="evidence" value="ECO:0007669"/>
    <property type="project" value="TreeGrafter"/>
</dbReference>
<dbReference type="InterPro" id="IPR001650">
    <property type="entry name" value="Helicase_C-like"/>
</dbReference>
<dbReference type="InterPro" id="IPR027417">
    <property type="entry name" value="P-loop_NTPase"/>
</dbReference>
<dbReference type="InterPro" id="IPR014001">
    <property type="entry name" value="Helicase_ATP-bd"/>
</dbReference>
<dbReference type="SUPFAM" id="SSF52540">
    <property type="entry name" value="P-loop containing nucleoside triphosphate hydrolases"/>
    <property type="match status" value="1"/>
</dbReference>
<evidence type="ECO:0000259" key="10">
    <source>
        <dbReference type="PROSITE" id="PS51194"/>
    </source>
</evidence>
<dbReference type="Pfam" id="PF00271">
    <property type="entry name" value="Helicase_C"/>
    <property type="match status" value="1"/>
</dbReference>
<protein>
    <recommendedName>
        <fullName evidence="7">DNA 3'-5' helicase</fullName>
        <ecNumber evidence="7">5.6.2.4</ecNumber>
    </recommendedName>
</protein>
<dbReference type="Gene3D" id="3.40.50.300">
    <property type="entry name" value="P-loop containing nucleotide triphosphate hydrolases"/>
    <property type="match status" value="2"/>
</dbReference>
<comment type="similarity">
    <text evidence="1">Belongs to the helicase family. RecQ subfamily.</text>
</comment>
<dbReference type="Proteomes" id="UP000240500">
    <property type="component" value="Chromosome 14"/>
</dbReference>
<dbReference type="VEuPathDB" id="PlasmoDB:PRCDC_1429200"/>
<dbReference type="VEuPathDB" id="PlasmoDB:PRG01_1429900"/>
<dbReference type="PROSITE" id="PS51194">
    <property type="entry name" value="HELICASE_CTER"/>
    <property type="match status" value="1"/>
</dbReference>
<dbReference type="InterPro" id="IPR011545">
    <property type="entry name" value="DEAD/DEAH_box_helicase_dom"/>
</dbReference>
<dbReference type="EMBL" id="LT969577">
    <property type="protein sequence ID" value="SOV82853.1"/>
    <property type="molecule type" value="Genomic_DNA"/>
</dbReference>
<feature type="domain" description="Helicase ATP-binding" evidence="9">
    <location>
        <begin position="60"/>
        <end position="230"/>
    </location>
</feature>